<dbReference type="RefSeq" id="XP_044543020.1">
    <property type="nucleotide sequence ID" value="XM_044687419.1"/>
</dbReference>
<keyword evidence="4" id="KW-1185">Reference proteome</keyword>
<gene>
    <name evidence="3" type="ORF">C9374_011731</name>
</gene>
<keyword evidence="2" id="KW-0472">Membrane</keyword>
<evidence type="ECO:0000313" key="3">
    <source>
        <dbReference type="EMBL" id="KAG2373846.1"/>
    </source>
</evidence>
<dbReference type="AlphaFoldDB" id="A0AA88GGU8"/>
<reference evidence="3 4" key="1">
    <citation type="journal article" date="2018" name="BMC Genomics">
        <title>The genome of Naegleria lovaniensis, the basis for a comparative approach to unravel pathogenicity factors of the human pathogenic amoeba N. fowleri.</title>
        <authorList>
            <person name="Liechti N."/>
            <person name="Schurch N."/>
            <person name="Bruggmann R."/>
            <person name="Wittwer M."/>
        </authorList>
    </citation>
    <scope>NUCLEOTIDE SEQUENCE [LARGE SCALE GENOMIC DNA]</scope>
    <source>
        <strain evidence="3 4">ATCC 30569</strain>
    </source>
</reference>
<comment type="caution">
    <text evidence="3">The sequence shown here is derived from an EMBL/GenBank/DDBJ whole genome shotgun (WGS) entry which is preliminary data.</text>
</comment>
<name>A0AA88GGU8_NAELO</name>
<feature type="transmembrane region" description="Helical" evidence="2">
    <location>
        <begin position="109"/>
        <end position="127"/>
    </location>
</feature>
<proteinExistence type="predicted"/>
<dbReference type="GeneID" id="68104185"/>
<accession>A0AA88GGU8</accession>
<feature type="transmembrane region" description="Helical" evidence="2">
    <location>
        <begin position="133"/>
        <end position="151"/>
    </location>
</feature>
<dbReference type="Proteomes" id="UP000816034">
    <property type="component" value="Unassembled WGS sequence"/>
</dbReference>
<sequence>MMQPLYIISANNTNNNHNHPIHTTVATNTTAPENSIQAVPITTRELQQHQPQSLHQSIPSSSSHAASLHEMPPSPLFEILAPHVEPVFLKLNSLIEAVHVKYGLYKLESLLNVLSVCLITIFCVLLMQSLYRTPVWIICLGFLGIMCGWIAMWCQDPLLMVLYSSLNAVGLVYCSTVLDYGYAAVGVSFGILLVAQFKSVHLALHYFRKRMLRKEQIIQELSQEIV</sequence>
<evidence type="ECO:0000313" key="4">
    <source>
        <dbReference type="Proteomes" id="UP000816034"/>
    </source>
</evidence>
<organism evidence="3 4">
    <name type="scientific">Naegleria lovaniensis</name>
    <name type="common">Amoeba</name>
    <dbReference type="NCBI Taxonomy" id="51637"/>
    <lineage>
        <taxon>Eukaryota</taxon>
        <taxon>Discoba</taxon>
        <taxon>Heterolobosea</taxon>
        <taxon>Tetramitia</taxon>
        <taxon>Eutetramitia</taxon>
        <taxon>Vahlkampfiidae</taxon>
        <taxon>Naegleria</taxon>
    </lineage>
</organism>
<dbReference type="EMBL" id="PYSW02000050">
    <property type="protein sequence ID" value="KAG2373846.1"/>
    <property type="molecule type" value="Genomic_DNA"/>
</dbReference>
<keyword evidence="2" id="KW-1133">Transmembrane helix</keyword>
<feature type="region of interest" description="Disordered" evidence="1">
    <location>
        <begin position="50"/>
        <end position="69"/>
    </location>
</feature>
<protein>
    <submittedName>
        <fullName evidence="3">Uncharacterized protein</fullName>
    </submittedName>
</protein>
<evidence type="ECO:0000256" key="1">
    <source>
        <dbReference type="SAM" id="MobiDB-lite"/>
    </source>
</evidence>
<feature type="transmembrane region" description="Helical" evidence="2">
    <location>
        <begin position="184"/>
        <end position="207"/>
    </location>
</feature>
<keyword evidence="2" id="KW-0812">Transmembrane</keyword>
<evidence type="ECO:0000256" key="2">
    <source>
        <dbReference type="SAM" id="Phobius"/>
    </source>
</evidence>